<name>A0A2Z7CAE6_9LAMI</name>
<dbReference type="OrthoDB" id="10264655at2759"/>
<feature type="compositionally biased region" description="Acidic residues" evidence="1">
    <location>
        <begin position="201"/>
        <end position="216"/>
    </location>
</feature>
<keyword evidence="3" id="KW-1185">Reference proteome</keyword>
<accession>A0A2Z7CAE6</accession>
<dbReference type="EMBL" id="KQ997619">
    <property type="protein sequence ID" value="KZV43848.1"/>
    <property type="molecule type" value="Genomic_DNA"/>
</dbReference>
<feature type="compositionally biased region" description="Polar residues" evidence="1">
    <location>
        <begin position="41"/>
        <end position="61"/>
    </location>
</feature>
<evidence type="ECO:0000256" key="1">
    <source>
        <dbReference type="SAM" id="MobiDB-lite"/>
    </source>
</evidence>
<feature type="compositionally biased region" description="Acidic residues" evidence="1">
    <location>
        <begin position="270"/>
        <end position="281"/>
    </location>
</feature>
<sequence>MLELYEQNRVPPAQASEAEGSAGGAQRPPSKGPPNEEHGTNSHGGATTKAVSSKPAQSRSVPDQPPPDDSGITRTPEMQNNDHGRSQKGSVSDRKRDYEINDTEKHELEATPRALNTEDVQNKTRFVSEGHGKHDQEGNSGRIETRDAVEPNEKYHGRKLSNKDGAVVQSPQDARKKIEEKVKAALERRKARGDIAHTTDQMDELERELEDIEVPGESEKIKHERKKQSWSKPSGKPDHDNSQPAKFPYEARDGHYQSTKGQSSQGGEFDPVEEGEVESFDDDRSPRTGIRKRKANSPLEKPHEGKQLTDHVSGSHKQNHQDYSEDRNGVRRLDYSERGNKRHAQENHV</sequence>
<feature type="compositionally biased region" description="Polar residues" evidence="1">
    <location>
        <begin position="256"/>
        <end position="266"/>
    </location>
</feature>
<feature type="compositionally biased region" description="Basic and acidic residues" evidence="1">
    <location>
        <begin position="173"/>
        <end position="197"/>
    </location>
</feature>
<protein>
    <submittedName>
        <fullName evidence="2">Uncharacterized protein</fullName>
    </submittedName>
</protein>
<dbReference type="AlphaFoldDB" id="A0A2Z7CAE6"/>
<evidence type="ECO:0000313" key="3">
    <source>
        <dbReference type="Proteomes" id="UP000250235"/>
    </source>
</evidence>
<evidence type="ECO:0000313" key="2">
    <source>
        <dbReference type="EMBL" id="KZV43848.1"/>
    </source>
</evidence>
<feature type="compositionally biased region" description="Basic and acidic residues" evidence="1">
    <location>
        <begin position="300"/>
        <end position="309"/>
    </location>
</feature>
<organism evidence="2 3">
    <name type="scientific">Dorcoceras hygrometricum</name>
    <dbReference type="NCBI Taxonomy" id="472368"/>
    <lineage>
        <taxon>Eukaryota</taxon>
        <taxon>Viridiplantae</taxon>
        <taxon>Streptophyta</taxon>
        <taxon>Embryophyta</taxon>
        <taxon>Tracheophyta</taxon>
        <taxon>Spermatophyta</taxon>
        <taxon>Magnoliopsida</taxon>
        <taxon>eudicotyledons</taxon>
        <taxon>Gunneridae</taxon>
        <taxon>Pentapetalae</taxon>
        <taxon>asterids</taxon>
        <taxon>lamiids</taxon>
        <taxon>Lamiales</taxon>
        <taxon>Gesneriaceae</taxon>
        <taxon>Didymocarpoideae</taxon>
        <taxon>Trichosporeae</taxon>
        <taxon>Loxocarpinae</taxon>
        <taxon>Dorcoceras</taxon>
    </lineage>
</organism>
<feature type="compositionally biased region" description="Basic and acidic residues" evidence="1">
    <location>
        <begin position="120"/>
        <end position="155"/>
    </location>
</feature>
<proteinExistence type="predicted"/>
<feature type="compositionally biased region" description="Basic and acidic residues" evidence="1">
    <location>
        <begin position="80"/>
        <end position="110"/>
    </location>
</feature>
<feature type="compositionally biased region" description="Low complexity" evidence="1">
    <location>
        <begin position="13"/>
        <end position="26"/>
    </location>
</feature>
<reference evidence="2 3" key="1">
    <citation type="journal article" date="2015" name="Proc. Natl. Acad. Sci. U.S.A.">
        <title>The resurrection genome of Boea hygrometrica: A blueprint for survival of dehydration.</title>
        <authorList>
            <person name="Xiao L."/>
            <person name="Yang G."/>
            <person name="Zhang L."/>
            <person name="Yang X."/>
            <person name="Zhao S."/>
            <person name="Ji Z."/>
            <person name="Zhou Q."/>
            <person name="Hu M."/>
            <person name="Wang Y."/>
            <person name="Chen M."/>
            <person name="Xu Y."/>
            <person name="Jin H."/>
            <person name="Xiao X."/>
            <person name="Hu G."/>
            <person name="Bao F."/>
            <person name="Hu Y."/>
            <person name="Wan P."/>
            <person name="Li L."/>
            <person name="Deng X."/>
            <person name="Kuang T."/>
            <person name="Xiang C."/>
            <person name="Zhu J.K."/>
            <person name="Oliver M.J."/>
            <person name="He Y."/>
        </authorList>
    </citation>
    <scope>NUCLEOTIDE SEQUENCE [LARGE SCALE GENOMIC DNA]</scope>
    <source>
        <strain evidence="3">cv. XS01</strain>
    </source>
</reference>
<feature type="region of interest" description="Disordered" evidence="1">
    <location>
        <begin position="1"/>
        <end position="349"/>
    </location>
</feature>
<gene>
    <name evidence="2" type="ORF">F511_18905</name>
</gene>
<dbReference type="Proteomes" id="UP000250235">
    <property type="component" value="Unassembled WGS sequence"/>
</dbReference>
<feature type="compositionally biased region" description="Basic and acidic residues" evidence="1">
    <location>
        <begin position="319"/>
        <end position="349"/>
    </location>
</feature>